<evidence type="ECO:0000256" key="2">
    <source>
        <dbReference type="HAMAP-Rule" id="MF_03225"/>
    </source>
</evidence>
<gene>
    <name evidence="6" type="ORF">FN846DRAFT_788454</name>
</gene>
<evidence type="ECO:0000313" key="6">
    <source>
        <dbReference type="EMBL" id="KAA8893076.1"/>
    </source>
</evidence>
<comment type="caution">
    <text evidence="6">The sequence shown here is derived from an EMBL/GenBank/DDBJ whole genome shotgun (WGS) entry which is preliminary data.</text>
</comment>
<dbReference type="Proteomes" id="UP000326924">
    <property type="component" value="Unassembled WGS sequence"/>
</dbReference>
<dbReference type="CDD" id="cd06822">
    <property type="entry name" value="PLPDE_III_YBL036c_euk"/>
    <property type="match status" value="1"/>
</dbReference>
<sequence>MQATPTRAQALVDNLCAVVSKINAVASPSHPVRLVAVSKLKPASDVLALYKETGHRHMGENYVQELLDKARSLPRDIDWHFIGQLQSNKCRKLAEEIPNLWAVESVDTAKKADGLEKGRAALVAASPEAPKLRVYVQVNTSGEASKSGCDPSEALPIARHIREACPNLQLQGLMTIGSIANSWARGKENQDFLLLKETALAVENELGIKLELSMGMSSDFEQAIQLGATNVRVGTAIFGERPSKRDAKAPENSRKA</sequence>
<evidence type="ECO:0000313" key="7">
    <source>
        <dbReference type="Proteomes" id="UP000326924"/>
    </source>
</evidence>
<feature type="domain" description="Alanine racemase N-terminal" evidence="5">
    <location>
        <begin position="19"/>
        <end position="242"/>
    </location>
</feature>
<organism evidence="6 7">
    <name type="scientific">Sphaerosporella brunnea</name>
    <dbReference type="NCBI Taxonomy" id="1250544"/>
    <lineage>
        <taxon>Eukaryota</taxon>
        <taxon>Fungi</taxon>
        <taxon>Dikarya</taxon>
        <taxon>Ascomycota</taxon>
        <taxon>Pezizomycotina</taxon>
        <taxon>Pezizomycetes</taxon>
        <taxon>Pezizales</taxon>
        <taxon>Pyronemataceae</taxon>
        <taxon>Sphaerosporella</taxon>
    </lineage>
</organism>
<dbReference type="GO" id="GO:0030170">
    <property type="term" value="F:pyridoxal phosphate binding"/>
    <property type="evidence" value="ECO:0007669"/>
    <property type="project" value="UniProtKB-UniRule"/>
</dbReference>
<protein>
    <recommendedName>
        <fullName evidence="2">Pyridoxal phosphate homeostasis protein</fullName>
        <shortName evidence="2">PLP homeostasis protein</shortName>
    </recommendedName>
</protein>
<dbReference type="InterPro" id="IPR029066">
    <property type="entry name" value="PLP-binding_barrel"/>
</dbReference>
<dbReference type="PIRSF" id="PIRSF004848">
    <property type="entry name" value="YBL036c_PLPDEIII"/>
    <property type="match status" value="1"/>
</dbReference>
<keyword evidence="7" id="KW-1185">Reference proteome</keyword>
<proteinExistence type="inferred from homology"/>
<reference evidence="6 7" key="1">
    <citation type="submission" date="2019-09" db="EMBL/GenBank/DDBJ databases">
        <title>Draft genome of the ectomycorrhizal ascomycete Sphaerosporella brunnea.</title>
        <authorList>
            <consortium name="DOE Joint Genome Institute"/>
            <person name="Benucci G.M."/>
            <person name="Marozzi G."/>
            <person name="Antonielli L."/>
            <person name="Sanchez S."/>
            <person name="Marco P."/>
            <person name="Wang X."/>
            <person name="Falini L.B."/>
            <person name="Barry K."/>
            <person name="Haridas S."/>
            <person name="Lipzen A."/>
            <person name="Labutti K."/>
            <person name="Grigoriev I.V."/>
            <person name="Murat C."/>
            <person name="Martin F."/>
            <person name="Albertini E."/>
            <person name="Donnini D."/>
            <person name="Bonito G."/>
        </authorList>
    </citation>
    <scope>NUCLEOTIDE SEQUENCE [LARGE SCALE GENOMIC DNA]</scope>
    <source>
        <strain evidence="6 7">Sb_GMNB300</strain>
    </source>
</reference>
<evidence type="ECO:0000256" key="1">
    <source>
        <dbReference type="ARBA" id="ARBA00022898"/>
    </source>
</evidence>
<comment type="cofactor">
    <cofactor evidence="3">
        <name>pyridoxal 5'-phosphate</name>
        <dbReference type="ChEBI" id="CHEBI:597326"/>
    </cofactor>
</comment>
<name>A0A5J5EDK2_9PEZI</name>
<dbReference type="SUPFAM" id="SSF51419">
    <property type="entry name" value="PLP-binding barrel"/>
    <property type="match status" value="1"/>
</dbReference>
<evidence type="ECO:0000256" key="3">
    <source>
        <dbReference type="PIRSR" id="PIRSR004848-1"/>
    </source>
</evidence>
<dbReference type="InterPro" id="IPR001608">
    <property type="entry name" value="Ala_racemase_N"/>
</dbReference>
<dbReference type="OrthoDB" id="10264196at2759"/>
<dbReference type="PROSITE" id="PS01211">
    <property type="entry name" value="UPF0001"/>
    <property type="match status" value="1"/>
</dbReference>
<feature type="modified residue" description="N6-(pyridoxal phosphate)lysine" evidence="2 3">
    <location>
        <position position="39"/>
    </location>
</feature>
<dbReference type="AlphaFoldDB" id="A0A5J5EDK2"/>
<dbReference type="InParanoid" id="A0A5J5EDK2"/>
<dbReference type="EMBL" id="VXIS01000510">
    <property type="protein sequence ID" value="KAA8893076.1"/>
    <property type="molecule type" value="Genomic_DNA"/>
</dbReference>
<dbReference type="PANTHER" id="PTHR10146:SF14">
    <property type="entry name" value="PYRIDOXAL PHOSPHATE HOMEOSTASIS PROTEIN"/>
    <property type="match status" value="1"/>
</dbReference>
<dbReference type="FunFam" id="3.20.20.10:FF:000007">
    <property type="entry name" value="Pyridoxal phosphate homeostasis protein"/>
    <property type="match status" value="1"/>
</dbReference>
<dbReference type="FunCoup" id="A0A5J5EDK2">
    <property type="interactions" value="502"/>
</dbReference>
<comment type="function">
    <text evidence="2">Pyridoxal 5'-phosphate (PLP)-binding protein, which may be involved in intracellular homeostatic regulation of pyridoxal 5'-phosphate (PLP), the active form of vitamin B6.</text>
</comment>
<evidence type="ECO:0000259" key="5">
    <source>
        <dbReference type="Pfam" id="PF01168"/>
    </source>
</evidence>
<keyword evidence="1 2" id="KW-0663">Pyridoxal phosphate</keyword>
<dbReference type="Gene3D" id="3.20.20.10">
    <property type="entry name" value="Alanine racemase"/>
    <property type="match status" value="1"/>
</dbReference>
<dbReference type="HAMAP" id="MF_02087">
    <property type="entry name" value="PLP_homeostasis"/>
    <property type="match status" value="1"/>
</dbReference>
<accession>A0A5J5EDK2</accession>
<comment type="similarity">
    <text evidence="2 4">Belongs to the pyridoxal phosphate-binding protein YggS/PROSC family.</text>
</comment>
<dbReference type="Pfam" id="PF01168">
    <property type="entry name" value="Ala_racemase_N"/>
    <property type="match status" value="1"/>
</dbReference>
<dbReference type="PANTHER" id="PTHR10146">
    <property type="entry name" value="PROLINE SYNTHETASE CO-TRANSCRIBED BACTERIAL HOMOLOG PROTEIN"/>
    <property type="match status" value="1"/>
</dbReference>
<evidence type="ECO:0000256" key="4">
    <source>
        <dbReference type="RuleBase" id="RU004514"/>
    </source>
</evidence>
<dbReference type="InterPro" id="IPR011078">
    <property type="entry name" value="PyrdxlP_homeostasis"/>
</dbReference>
<dbReference type="NCBIfam" id="TIGR00044">
    <property type="entry name" value="YggS family pyridoxal phosphate-dependent enzyme"/>
    <property type="match status" value="1"/>
</dbReference>